<protein>
    <recommendedName>
        <fullName evidence="3">Thioredoxin domain-containing protein</fullName>
    </recommendedName>
</protein>
<sequence length="666" mass="73600">MPVNAKIFMPHDELVIPRYRPKEGIVESTQNNGNGEEDSPSTVNQIKDLEELQKFISDAELKSTVINFGATSGCAGCKMIKPYWNELSGSFNDRVNFIYCDIDGPDGRAAGLYYNITAMPTFVFLKRDFEVPGTRVQGSNKLKLLQGVNLLAGKRRNSGGLGSADLKKSLATHFSKFGTVKSVDGLGQLDGVGQPRKFGYISIEGAEASITKCVNSLSGSIWKGVKVRVGDAKPDYSQRVAAENAPTTDAPPNRKRKHGAVFAEDMTLVTPENAVRRGWKVTEMGRMLRPMKMRPLHPLPPPLSVEPQSKKAKQSNVKPKRRRDPDSRARRRTIDVTRWGSVHLKGLFLENAGQLPKPEYSHPKPSLVEESDTSSSEEDLPTPPILKPAVEAAHRIQNPRQMKTIQKRTPAPPVPLAVKSAHPTTIDLLAEKSDTLNILNSLFGRDAEQWGGRESVGSDVDEEELLKIGGIHSGKDTEDDIEFVPMNVDNGGLTQQHEADEVPQAAAPREPSRATKLKELFAPRTEDGPAGFSLLGHLDLDLDETQFADLTTTKAPTPRESQPTLVFVPANIAAHAPITLDPKQPLFFPLPSSFSDDTNLKARQRDIIDVAKDAGWSAHFCKTETDEEIRTKWEAEKIELTRDWTRRWKEAGKMQRRRRGGAPGED</sequence>
<dbReference type="InterPro" id="IPR013766">
    <property type="entry name" value="Thioredoxin_domain"/>
</dbReference>
<dbReference type="GeneID" id="59343164"/>
<proteinExistence type="predicted"/>
<gene>
    <name evidence="4" type="ORF">MIND_00381600</name>
</gene>
<feature type="compositionally biased region" description="Acidic residues" evidence="2">
    <location>
        <begin position="369"/>
        <end position="380"/>
    </location>
</feature>
<dbReference type="Gene3D" id="3.30.70.330">
    <property type="match status" value="1"/>
</dbReference>
<keyword evidence="1" id="KW-1015">Disulfide bond</keyword>
<dbReference type="CDD" id="cd02947">
    <property type="entry name" value="TRX_family"/>
    <property type="match status" value="1"/>
</dbReference>
<dbReference type="Pfam" id="PF00085">
    <property type="entry name" value="Thioredoxin"/>
    <property type="match status" value="1"/>
</dbReference>
<evidence type="ECO:0000313" key="4">
    <source>
        <dbReference type="EMBL" id="KAF7310083.1"/>
    </source>
</evidence>
<evidence type="ECO:0000256" key="1">
    <source>
        <dbReference type="ARBA" id="ARBA00023157"/>
    </source>
</evidence>
<evidence type="ECO:0000313" key="5">
    <source>
        <dbReference type="Proteomes" id="UP000636479"/>
    </source>
</evidence>
<feature type="domain" description="Thioredoxin" evidence="3">
    <location>
        <begin position="19"/>
        <end position="171"/>
    </location>
</feature>
<evidence type="ECO:0000256" key="2">
    <source>
        <dbReference type="SAM" id="MobiDB-lite"/>
    </source>
</evidence>
<evidence type="ECO:0000259" key="3">
    <source>
        <dbReference type="PROSITE" id="PS51352"/>
    </source>
</evidence>
<keyword evidence="5" id="KW-1185">Reference proteome</keyword>
<comment type="caution">
    <text evidence="4">The sequence shown here is derived from an EMBL/GenBank/DDBJ whole genome shotgun (WGS) entry which is preliminary data.</text>
</comment>
<dbReference type="SUPFAM" id="SSF52833">
    <property type="entry name" value="Thioredoxin-like"/>
    <property type="match status" value="1"/>
</dbReference>
<reference evidence="4" key="1">
    <citation type="submission" date="2020-05" db="EMBL/GenBank/DDBJ databases">
        <title>Mycena genomes resolve the evolution of fungal bioluminescence.</title>
        <authorList>
            <person name="Tsai I.J."/>
        </authorList>
    </citation>
    <scope>NUCLEOTIDE SEQUENCE</scope>
    <source>
        <strain evidence="4">171206Taipei</strain>
    </source>
</reference>
<dbReference type="AlphaFoldDB" id="A0A8H6WCT6"/>
<organism evidence="4 5">
    <name type="scientific">Mycena indigotica</name>
    <dbReference type="NCBI Taxonomy" id="2126181"/>
    <lineage>
        <taxon>Eukaryota</taxon>
        <taxon>Fungi</taxon>
        <taxon>Dikarya</taxon>
        <taxon>Basidiomycota</taxon>
        <taxon>Agaricomycotina</taxon>
        <taxon>Agaricomycetes</taxon>
        <taxon>Agaricomycetidae</taxon>
        <taxon>Agaricales</taxon>
        <taxon>Marasmiineae</taxon>
        <taxon>Mycenaceae</taxon>
        <taxon>Mycena</taxon>
    </lineage>
</organism>
<dbReference type="GO" id="GO:0003676">
    <property type="term" value="F:nucleic acid binding"/>
    <property type="evidence" value="ECO:0007669"/>
    <property type="project" value="InterPro"/>
</dbReference>
<dbReference type="EMBL" id="JACAZF010000003">
    <property type="protein sequence ID" value="KAF7310083.1"/>
    <property type="molecule type" value="Genomic_DNA"/>
</dbReference>
<accession>A0A8H6WCT6</accession>
<dbReference type="Gene3D" id="3.40.30.10">
    <property type="entry name" value="Glutaredoxin"/>
    <property type="match status" value="1"/>
</dbReference>
<dbReference type="InterPro" id="IPR035979">
    <property type="entry name" value="RBD_domain_sf"/>
</dbReference>
<dbReference type="SUPFAM" id="SSF54928">
    <property type="entry name" value="RNA-binding domain, RBD"/>
    <property type="match status" value="1"/>
</dbReference>
<dbReference type="RefSeq" id="XP_037223533.1">
    <property type="nucleotide sequence ID" value="XM_037360648.1"/>
</dbReference>
<feature type="compositionally biased region" description="Basic residues" evidence="2">
    <location>
        <begin position="310"/>
        <end position="322"/>
    </location>
</feature>
<dbReference type="Proteomes" id="UP000636479">
    <property type="component" value="Unassembled WGS sequence"/>
</dbReference>
<dbReference type="InterPro" id="IPR012677">
    <property type="entry name" value="Nucleotide-bd_a/b_plait_sf"/>
</dbReference>
<dbReference type="PROSITE" id="PS51352">
    <property type="entry name" value="THIOREDOXIN_2"/>
    <property type="match status" value="1"/>
</dbReference>
<dbReference type="PANTHER" id="PTHR46115">
    <property type="entry name" value="THIOREDOXIN-LIKE PROTEIN 1"/>
    <property type="match status" value="1"/>
</dbReference>
<feature type="region of interest" description="Disordered" evidence="2">
    <location>
        <begin position="354"/>
        <end position="383"/>
    </location>
</feature>
<name>A0A8H6WCT6_9AGAR</name>
<feature type="region of interest" description="Disordered" evidence="2">
    <location>
        <begin position="290"/>
        <end position="333"/>
    </location>
</feature>
<dbReference type="InterPro" id="IPR036249">
    <property type="entry name" value="Thioredoxin-like_sf"/>
</dbReference>
<feature type="compositionally biased region" description="Basic and acidic residues" evidence="2">
    <location>
        <begin position="323"/>
        <end position="333"/>
    </location>
</feature>
<dbReference type="OrthoDB" id="21643at2759"/>